<feature type="compositionally biased region" description="Basic and acidic residues" evidence="1">
    <location>
        <begin position="103"/>
        <end position="112"/>
    </location>
</feature>
<feature type="region of interest" description="Disordered" evidence="1">
    <location>
        <begin position="85"/>
        <end position="113"/>
    </location>
</feature>
<organism evidence="2 3">
    <name type="scientific">Aplysia californica</name>
    <name type="common">California sea hare</name>
    <dbReference type="NCBI Taxonomy" id="6500"/>
    <lineage>
        <taxon>Eukaryota</taxon>
        <taxon>Metazoa</taxon>
        <taxon>Spiralia</taxon>
        <taxon>Lophotrochozoa</taxon>
        <taxon>Mollusca</taxon>
        <taxon>Gastropoda</taxon>
        <taxon>Heterobranchia</taxon>
        <taxon>Euthyneura</taxon>
        <taxon>Tectipleura</taxon>
        <taxon>Aplysiida</taxon>
        <taxon>Aplysioidea</taxon>
        <taxon>Aplysiidae</taxon>
        <taxon>Aplysia</taxon>
    </lineage>
</organism>
<feature type="compositionally biased region" description="Polar residues" evidence="1">
    <location>
        <begin position="85"/>
        <end position="102"/>
    </location>
</feature>
<dbReference type="Proteomes" id="UP000694888">
    <property type="component" value="Unplaced"/>
</dbReference>
<reference evidence="3" key="1">
    <citation type="submission" date="2025-08" db="UniProtKB">
        <authorList>
            <consortium name="RefSeq"/>
        </authorList>
    </citation>
    <scope>IDENTIFICATION</scope>
</reference>
<dbReference type="PANTHER" id="PTHR45620">
    <property type="entry name" value="PDF RECEPTOR-LIKE PROTEIN-RELATED"/>
    <property type="match status" value="1"/>
</dbReference>
<gene>
    <name evidence="3" type="primary">LOC106011802</name>
</gene>
<dbReference type="InterPro" id="IPR017983">
    <property type="entry name" value="GPCR_2_secretin-like_CS"/>
</dbReference>
<dbReference type="InterPro" id="IPR050332">
    <property type="entry name" value="GPCR_2"/>
</dbReference>
<dbReference type="PANTHER" id="PTHR45620:SF1">
    <property type="entry name" value="G-PROTEIN COUPLED RECEPTORS FAMILY 2 PROFILE 2 DOMAIN-CONTAINING PROTEIN"/>
    <property type="match status" value="1"/>
</dbReference>
<feature type="region of interest" description="Disordered" evidence="1">
    <location>
        <begin position="130"/>
        <end position="186"/>
    </location>
</feature>
<evidence type="ECO:0000313" key="2">
    <source>
        <dbReference type="Proteomes" id="UP000694888"/>
    </source>
</evidence>
<sequence length="186" mass="21764">MPMGYANRFNLVHMYVEMTYNSFQGFILALLFCFLNEEVHSEIKRIWWRRRTRRRDSVATRSFVLSSFKRGSYHNNRTAINNVNHQHTTPNQQQPLNSSAHLSRSDSADVKQEAWSGRLKNNVLRLLRRGRSSERERGGTIRNSTSPFNLKDDCRMELSRIENNDDIDAPMRLEDSERNEDPTSSG</sequence>
<dbReference type="GeneID" id="106011802"/>
<protein>
    <submittedName>
        <fullName evidence="3">Uncharacterized protein LOC106011802</fullName>
    </submittedName>
</protein>
<dbReference type="Gene3D" id="1.20.1070.10">
    <property type="entry name" value="Rhodopsin 7-helix transmembrane proteins"/>
    <property type="match status" value="1"/>
</dbReference>
<keyword evidence="2" id="KW-1185">Reference proteome</keyword>
<proteinExistence type="predicted"/>
<accession>A0ABM1A075</accession>
<evidence type="ECO:0000313" key="3">
    <source>
        <dbReference type="RefSeq" id="XP_012938171.1"/>
    </source>
</evidence>
<evidence type="ECO:0000256" key="1">
    <source>
        <dbReference type="SAM" id="MobiDB-lite"/>
    </source>
</evidence>
<feature type="compositionally biased region" description="Basic and acidic residues" evidence="1">
    <location>
        <begin position="150"/>
        <end position="186"/>
    </location>
</feature>
<name>A0ABM1A075_APLCA</name>
<dbReference type="RefSeq" id="XP_012938171.1">
    <property type="nucleotide sequence ID" value="XM_013082717.2"/>
</dbReference>
<dbReference type="PROSITE" id="PS00650">
    <property type="entry name" value="G_PROTEIN_RECEP_F2_2"/>
    <property type="match status" value="1"/>
</dbReference>